<dbReference type="PATRIC" id="fig|1457173.3.peg.430"/>
<comment type="caution">
    <text evidence="3">The sequence shown here is derived from an EMBL/GenBank/DDBJ whole genome shotgun (WGS) entry which is preliminary data.</text>
</comment>
<dbReference type="Proteomes" id="UP000020766">
    <property type="component" value="Unassembled WGS sequence"/>
</dbReference>
<feature type="transmembrane region" description="Helical" evidence="2">
    <location>
        <begin position="435"/>
        <end position="455"/>
    </location>
</feature>
<feature type="transmembrane region" description="Helical" evidence="2">
    <location>
        <begin position="44"/>
        <end position="65"/>
    </location>
</feature>
<sequence>MTALSQPTTLRDALLPGASTAPRARDATPAPTAPQSPLPGLSTATLVGLILLTALYLAFELAFNARLLDVVGGGASADDVHHIEISGRLLSGIAVALVVLQGLLTWRARCVRLGRAATPRMGVVLLLCGLTVGGVYLGLQQLVDGIVASRSTEFRRQALNITLIQQAIVDGRVQLTGMEQDAGLYARPEGKAFLALFPAMAASVQELDRKIEHAKLTLIAEHVGHQAGGIQGYYRSYQQAMDGVAKQWRDYSKLGSANVDAEAEVAKQHRKAWNDYLSDLGKRGWTPSTVPGAYEGRVRQSVRQRVPVPSDWDLRDEAGFRAAVDRKVRSRFHGQVPEVKVRGQRIAPGLSQAAFTTHPAVQAELRDQLKLPAGTSVPLSTDAEGFRRQLYDPMRMARARTEAAKYNAPLATFADGGSNAAQGLDATRAALVPPIALLCSLLGAIGHLGKLVYLLCKLALRLAARQIPAAVLPRLGWAILLVPFVLAAGIWTTLSHMDNSVTTSELYQTLTAQTLQRNQADDAQQQRSLPLAPAIVNALHVVAVGQGYAYPYNEHLRVHYLQGITFGYRPKD</sequence>
<proteinExistence type="predicted"/>
<feature type="transmembrane region" description="Helical" evidence="2">
    <location>
        <begin position="85"/>
        <end position="106"/>
    </location>
</feature>
<dbReference type="EMBL" id="JBOK01000002">
    <property type="protein sequence ID" value="EXU81556.1"/>
    <property type="molecule type" value="Genomic_DNA"/>
</dbReference>
<protein>
    <submittedName>
        <fullName evidence="3">Uncharacterized protein</fullName>
    </submittedName>
</protein>
<feature type="compositionally biased region" description="Low complexity" evidence="1">
    <location>
        <begin position="18"/>
        <end position="30"/>
    </location>
</feature>
<keyword evidence="4" id="KW-1185">Reference proteome</keyword>
<keyword evidence="2" id="KW-1133">Transmembrane helix</keyword>
<evidence type="ECO:0000256" key="2">
    <source>
        <dbReference type="SAM" id="Phobius"/>
    </source>
</evidence>
<name>A0A014MIJ7_9BURK</name>
<keyword evidence="2" id="KW-0812">Transmembrane</keyword>
<gene>
    <name evidence="3" type="ORF">AX13_07075</name>
</gene>
<evidence type="ECO:0000313" key="3">
    <source>
        <dbReference type="EMBL" id="EXU81556.1"/>
    </source>
</evidence>
<feature type="transmembrane region" description="Helical" evidence="2">
    <location>
        <begin position="475"/>
        <end position="494"/>
    </location>
</feature>
<dbReference type="AlphaFoldDB" id="A0A014MIJ7"/>
<organism evidence="3 4">
    <name type="scientific">Comamonas aquatica DA1877</name>
    <dbReference type="NCBI Taxonomy" id="1457173"/>
    <lineage>
        <taxon>Bacteria</taxon>
        <taxon>Pseudomonadati</taxon>
        <taxon>Pseudomonadota</taxon>
        <taxon>Betaproteobacteria</taxon>
        <taxon>Burkholderiales</taxon>
        <taxon>Comamonadaceae</taxon>
        <taxon>Comamonas</taxon>
    </lineage>
</organism>
<evidence type="ECO:0000313" key="4">
    <source>
        <dbReference type="Proteomes" id="UP000020766"/>
    </source>
</evidence>
<reference evidence="3 4" key="1">
    <citation type="submission" date="2014-01" db="EMBL/GenBank/DDBJ databases">
        <title>Interspecies Systems Biology Uncovers Metabolites Affecting C. elegans Gene Expression and Life History Traits.</title>
        <authorList>
            <person name="Watson E."/>
            <person name="Macneil L.T."/>
            <person name="Ritter A.D."/>
            <person name="Yilmaz L.S."/>
            <person name="Rosebrock A.P."/>
            <person name="Caudy A.A."/>
            <person name="Walhout A.J."/>
        </authorList>
    </citation>
    <scope>NUCLEOTIDE SEQUENCE [LARGE SCALE GENOMIC DNA]</scope>
    <source>
        <strain evidence="3 4">DA1877</strain>
    </source>
</reference>
<feature type="region of interest" description="Disordered" evidence="1">
    <location>
        <begin position="15"/>
        <end position="36"/>
    </location>
</feature>
<accession>A0A014MIJ7</accession>
<keyword evidence="2" id="KW-0472">Membrane</keyword>
<feature type="transmembrane region" description="Helical" evidence="2">
    <location>
        <begin position="118"/>
        <end position="139"/>
    </location>
</feature>
<evidence type="ECO:0000256" key="1">
    <source>
        <dbReference type="SAM" id="MobiDB-lite"/>
    </source>
</evidence>